<feature type="domain" description="U3 small nucleolar RNA-associated protein 13 C-terminal" evidence="2">
    <location>
        <begin position="1"/>
        <end position="77"/>
    </location>
</feature>
<evidence type="ECO:0000313" key="3">
    <source>
        <dbReference type="EMBL" id="CAE2248536.1"/>
    </source>
</evidence>
<evidence type="ECO:0000259" key="2">
    <source>
        <dbReference type="Pfam" id="PF08625"/>
    </source>
</evidence>
<protein>
    <recommendedName>
        <fullName evidence="2">U3 small nucleolar RNA-associated protein 13 C-terminal domain-containing protein</fullName>
    </recommendedName>
</protein>
<reference evidence="3" key="1">
    <citation type="submission" date="2021-01" db="EMBL/GenBank/DDBJ databases">
        <authorList>
            <person name="Corre E."/>
            <person name="Pelletier E."/>
            <person name="Niang G."/>
            <person name="Scheremetjew M."/>
            <person name="Finn R."/>
            <person name="Kale V."/>
            <person name="Holt S."/>
            <person name="Cochrane G."/>
            <person name="Meng A."/>
            <person name="Brown T."/>
            <person name="Cohen L."/>
        </authorList>
    </citation>
    <scope>NUCLEOTIDE SEQUENCE</scope>
    <source>
        <strain evidence="3">Isolate 1302-5</strain>
    </source>
</reference>
<dbReference type="AlphaFoldDB" id="A0A7S4J2X7"/>
<dbReference type="GO" id="GO:0032040">
    <property type="term" value="C:small-subunit processome"/>
    <property type="evidence" value="ECO:0007669"/>
    <property type="project" value="InterPro"/>
</dbReference>
<sequence>MLRYCRDWNTRARNSSIATLVVRAVVSSVPVPTLADAEGGALPEVLAGVVPYAERHFDRLDRMYGETYLIDHCLTGMGCLDAPMGMDGADGEGQGEYDRWSAKSKPVLPPTSADGRVQVGGMDMVGLSAADTKKKRRAGIDSDDSSDSEDEGDDDSDVVTIGDSDTESESEHGAGGSDSEGDGSSGERD</sequence>
<evidence type="ECO:0000256" key="1">
    <source>
        <dbReference type="SAM" id="MobiDB-lite"/>
    </source>
</evidence>
<gene>
    <name evidence="3" type="ORF">OAUR00152_LOCUS20078</name>
</gene>
<feature type="compositionally biased region" description="Acidic residues" evidence="1">
    <location>
        <begin position="141"/>
        <end position="157"/>
    </location>
</feature>
<dbReference type="InterPro" id="IPR013934">
    <property type="entry name" value="Utp13_C"/>
</dbReference>
<dbReference type="EMBL" id="HBKQ01029448">
    <property type="protein sequence ID" value="CAE2248536.1"/>
    <property type="molecule type" value="Transcribed_RNA"/>
</dbReference>
<proteinExistence type="predicted"/>
<organism evidence="3">
    <name type="scientific">Odontella aurita</name>
    <dbReference type="NCBI Taxonomy" id="265563"/>
    <lineage>
        <taxon>Eukaryota</taxon>
        <taxon>Sar</taxon>
        <taxon>Stramenopiles</taxon>
        <taxon>Ochrophyta</taxon>
        <taxon>Bacillariophyta</taxon>
        <taxon>Mediophyceae</taxon>
        <taxon>Biddulphiophycidae</taxon>
        <taxon>Eupodiscales</taxon>
        <taxon>Odontellaceae</taxon>
        <taxon>Odontella</taxon>
    </lineage>
</organism>
<dbReference type="Pfam" id="PF08625">
    <property type="entry name" value="Utp13"/>
    <property type="match status" value="1"/>
</dbReference>
<name>A0A7S4J2X7_9STRA</name>
<feature type="region of interest" description="Disordered" evidence="1">
    <location>
        <begin position="90"/>
        <end position="189"/>
    </location>
</feature>
<dbReference type="GO" id="GO:0006364">
    <property type="term" value="P:rRNA processing"/>
    <property type="evidence" value="ECO:0007669"/>
    <property type="project" value="InterPro"/>
</dbReference>
<accession>A0A7S4J2X7</accession>